<protein>
    <submittedName>
        <fullName evidence="1">Uncharacterized protein</fullName>
    </submittedName>
</protein>
<comment type="caution">
    <text evidence="1">The sequence shown here is derived from an EMBL/GenBank/DDBJ whole genome shotgun (WGS) entry which is preliminary data.</text>
</comment>
<reference evidence="1" key="1">
    <citation type="submission" date="2021-02" db="EMBL/GenBank/DDBJ databases">
        <authorList>
            <person name="Nowell W R."/>
        </authorList>
    </citation>
    <scope>NUCLEOTIDE SEQUENCE</scope>
</reference>
<name>A0A820IUN7_9BILA</name>
<proteinExistence type="predicted"/>
<dbReference type="AlphaFoldDB" id="A0A820IUN7"/>
<dbReference type="Proteomes" id="UP000663881">
    <property type="component" value="Unassembled WGS sequence"/>
</dbReference>
<gene>
    <name evidence="1" type="ORF">OKA104_LOCUS46995</name>
</gene>
<organism evidence="1 2">
    <name type="scientific">Adineta steineri</name>
    <dbReference type="NCBI Taxonomy" id="433720"/>
    <lineage>
        <taxon>Eukaryota</taxon>
        <taxon>Metazoa</taxon>
        <taxon>Spiralia</taxon>
        <taxon>Gnathifera</taxon>
        <taxon>Rotifera</taxon>
        <taxon>Eurotatoria</taxon>
        <taxon>Bdelloidea</taxon>
        <taxon>Adinetida</taxon>
        <taxon>Adinetidae</taxon>
        <taxon>Adineta</taxon>
    </lineage>
</organism>
<sequence>MYPLLVGKISAQKLFDTLGSALVDDEMPLPRSNKELQFLLKLLNMGLCAWDV</sequence>
<evidence type="ECO:0000313" key="2">
    <source>
        <dbReference type="Proteomes" id="UP000663881"/>
    </source>
</evidence>
<evidence type="ECO:0000313" key="1">
    <source>
        <dbReference type="EMBL" id="CAF4316191.1"/>
    </source>
</evidence>
<feature type="non-terminal residue" evidence="1">
    <location>
        <position position="52"/>
    </location>
</feature>
<accession>A0A820IUN7</accession>
<dbReference type="EMBL" id="CAJOAY010017974">
    <property type="protein sequence ID" value="CAF4316191.1"/>
    <property type="molecule type" value="Genomic_DNA"/>
</dbReference>